<dbReference type="GO" id="GO:0015074">
    <property type="term" value="P:DNA integration"/>
    <property type="evidence" value="ECO:0007669"/>
    <property type="project" value="UniProtKB-KW"/>
</dbReference>
<dbReference type="InterPro" id="IPR013762">
    <property type="entry name" value="Integrase-like_cat_sf"/>
</dbReference>
<dbReference type="GO" id="GO:0006310">
    <property type="term" value="P:DNA recombination"/>
    <property type="evidence" value="ECO:0007669"/>
    <property type="project" value="UniProtKB-KW"/>
</dbReference>
<dbReference type="InterPro" id="IPR025166">
    <property type="entry name" value="Integrase_DNA_bind_dom"/>
</dbReference>
<dbReference type="InterPro" id="IPR050808">
    <property type="entry name" value="Phage_Integrase"/>
</dbReference>
<dbReference type="InterPro" id="IPR053876">
    <property type="entry name" value="Phage_int_M"/>
</dbReference>
<dbReference type="InterPro" id="IPR010998">
    <property type="entry name" value="Integrase_recombinase_N"/>
</dbReference>
<dbReference type="Gene3D" id="3.30.160.390">
    <property type="entry name" value="Integrase, DNA-binding domain"/>
    <property type="match status" value="1"/>
</dbReference>
<dbReference type="Pfam" id="PF00589">
    <property type="entry name" value="Phage_integrase"/>
    <property type="match status" value="1"/>
</dbReference>
<reference evidence="6 7" key="1">
    <citation type="submission" date="2017-01" db="EMBL/GenBank/DDBJ databases">
        <authorList>
            <person name="Mah S.A."/>
            <person name="Swanson W.J."/>
            <person name="Moy G.W."/>
            <person name="Vacquier V.D."/>
        </authorList>
    </citation>
    <scope>NUCLEOTIDE SEQUENCE [LARGE SCALE GENOMIC DNA]</scope>
    <source>
        <strain evidence="6 7">RU36E</strain>
    </source>
</reference>
<keyword evidence="4" id="KW-0233">DNA recombination</keyword>
<dbReference type="Gene3D" id="1.10.443.10">
    <property type="entry name" value="Intergrase catalytic core"/>
    <property type="match status" value="1"/>
</dbReference>
<sequence length="394" mass="45174">MPLTDVQVRQAKPGEKPRKLTDERGLFVEIRPTGAKYWRYRYKIEGKENVFALGEYPEMGLAEARVERDKARALVKQGKHPAHVRRTERAKQAVENRSSFKVVALEWIGSKTGISDSYRNQLTRAFTKNLFPYIGKMPVRDVTAAHLLECLRRMEKRGATYYAISLCNWLSQMFRYAVRTLRADTDPAAALYGAFVRQPIEHSQPMSVAEIARFRKGLQGYGGFRTNTIALELMLLLFLRTVEIRRGRWEHVDLGAAVWDVPAELMKKRRRHLVPLPARAIELLRELYSITGGGELMFPGLRHPSRPVDGSTFNRALERLGMKGFTCHDFRATASTHLYESGLFRGEVIEMQLAHVEGNRTKAAYNHAQYWAERVEMMAWWGEFACLAGETILK</sequence>
<dbReference type="PANTHER" id="PTHR30629:SF2">
    <property type="entry name" value="PROPHAGE INTEGRASE INTS-RELATED"/>
    <property type="match status" value="1"/>
</dbReference>
<dbReference type="EMBL" id="FTMP01000003">
    <property type="protein sequence ID" value="SIQ38162.1"/>
    <property type="molecule type" value="Genomic_DNA"/>
</dbReference>
<dbReference type="InterPro" id="IPR011010">
    <property type="entry name" value="DNA_brk_join_enz"/>
</dbReference>
<name>A0A1N6SB35_AQUAC</name>
<dbReference type="InterPro" id="IPR002104">
    <property type="entry name" value="Integrase_catalytic"/>
</dbReference>
<dbReference type="GO" id="GO:0003677">
    <property type="term" value="F:DNA binding"/>
    <property type="evidence" value="ECO:0007669"/>
    <property type="project" value="UniProtKB-KW"/>
</dbReference>
<evidence type="ECO:0000259" key="5">
    <source>
        <dbReference type="PROSITE" id="PS51898"/>
    </source>
</evidence>
<keyword evidence="2" id="KW-0229">DNA integration</keyword>
<evidence type="ECO:0000256" key="1">
    <source>
        <dbReference type="ARBA" id="ARBA00008857"/>
    </source>
</evidence>
<feature type="domain" description="Tyr recombinase" evidence="5">
    <location>
        <begin position="201"/>
        <end position="379"/>
    </location>
</feature>
<comment type="similarity">
    <text evidence="1">Belongs to the 'phage' integrase family.</text>
</comment>
<proteinExistence type="inferred from homology"/>
<protein>
    <submittedName>
        <fullName evidence="6">Integrase</fullName>
    </submittedName>
</protein>
<evidence type="ECO:0000313" key="6">
    <source>
        <dbReference type="EMBL" id="SIQ38162.1"/>
    </source>
</evidence>
<gene>
    <name evidence="6" type="ORF">SAMN05878282_103447</name>
</gene>
<dbReference type="Pfam" id="PF22022">
    <property type="entry name" value="Phage_int_M"/>
    <property type="match status" value="1"/>
</dbReference>
<dbReference type="PROSITE" id="PS51898">
    <property type="entry name" value="TYR_RECOMBINASE"/>
    <property type="match status" value="1"/>
</dbReference>
<evidence type="ECO:0000256" key="4">
    <source>
        <dbReference type="ARBA" id="ARBA00023172"/>
    </source>
</evidence>
<organism evidence="6 7">
    <name type="scientific">Aquipseudomonas alcaligenes</name>
    <name type="common">Pseudomonas alcaligenes</name>
    <dbReference type="NCBI Taxonomy" id="43263"/>
    <lineage>
        <taxon>Bacteria</taxon>
        <taxon>Pseudomonadati</taxon>
        <taxon>Pseudomonadota</taxon>
        <taxon>Gammaproteobacteria</taxon>
        <taxon>Pseudomonadales</taxon>
        <taxon>Pseudomonadaceae</taxon>
        <taxon>Aquipseudomonas</taxon>
    </lineage>
</organism>
<dbReference type="InterPro" id="IPR038488">
    <property type="entry name" value="Integrase_DNA-bd_sf"/>
</dbReference>
<dbReference type="CDD" id="cd00801">
    <property type="entry name" value="INT_P4_C"/>
    <property type="match status" value="1"/>
</dbReference>
<evidence type="ECO:0000313" key="7">
    <source>
        <dbReference type="Proteomes" id="UP000185841"/>
    </source>
</evidence>
<dbReference type="SUPFAM" id="SSF56349">
    <property type="entry name" value="DNA breaking-rejoining enzymes"/>
    <property type="match status" value="1"/>
</dbReference>
<evidence type="ECO:0000256" key="2">
    <source>
        <dbReference type="ARBA" id="ARBA00022908"/>
    </source>
</evidence>
<dbReference type="AlphaFoldDB" id="A0A1N6SB35"/>
<evidence type="ECO:0000256" key="3">
    <source>
        <dbReference type="ARBA" id="ARBA00023125"/>
    </source>
</evidence>
<dbReference type="PANTHER" id="PTHR30629">
    <property type="entry name" value="PROPHAGE INTEGRASE"/>
    <property type="match status" value="1"/>
</dbReference>
<dbReference type="Pfam" id="PF13356">
    <property type="entry name" value="Arm-DNA-bind_3"/>
    <property type="match status" value="1"/>
</dbReference>
<dbReference type="Proteomes" id="UP000185841">
    <property type="component" value="Unassembled WGS sequence"/>
</dbReference>
<accession>A0A1N6SB35</accession>
<dbReference type="Gene3D" id="1.10.150.130">
    <property type="match status" value="1"/>
</dbReference>
<keyword evidence="3" id="KW-0238">DNA-binding</keyword>